<evidence type="ECO:0000256" key="4">
    <source>
        <dbReference type="SAM" id="MobiDB-lite"/>
    </source>
</evidence>
<dbReference type="OrthoDB" id="6238586at2"/>
<dbReference type="InterPro" id="IPR007809">
    <property type="entry name" value="FlgN-like"/>
</dbReference>
<gene>
    <name evidence="5" type="ORF">SAMN05216580_0776</name>
</gene>
<keyword evidence="5" id="KW-0969">Cilium</keyword>
<comment type="similarity">
    <text evidence="2">Belongs to the FlgN family.</text>
</comment>
<dbReference type="EMBL" id="LT629780">
    <property type="protein sequence ID" value="SDT97448.1"/>
    <property type="molecule type" value="Genomic_DNA"/>
</dbReference>
<keyword evidence="6" id="KW-1185">Reference proteome</keyword>
<dbReference type="GO" id="GO:0044780">
    <property type="term" value="P:bacterial-type flagellum assembly"/>
    <property type="evidence" value="ECO:0007669"/>
    <property type="project" value="InterPro"/>
</dbReference>
<keyword evidence="5" id="KW-0966">Cell projection</keyword>
<protein>
    <submittedName>
        <fullName evidence="5">Flagella synthesis protein FlgN</fullName>
    </submittedName>
</protein>
<dbReference type="STRING" id="1245526.SAMN05216580_0776"/>
<proteinExistence type="inferred from homology"/>
<dbReference type="Proteomes" id="UP000243063">
    <property type="component" value="Chromosome I"/>
</dbReference>
<dbReference type="SUPFAM" id="SSF140566">
    <property type="entry name" value="FlgN-like"/>
    <property type="match status" value="1"/>
</dbReference>
<comment type="function">
    <text evidence="1">Required for the efficient initiation of filament assembly.</text>
</comment>
<evidence type="ECO:0000256" key="3">
    <source>
        <dbReference type="ARBA" id="ARBA00022795"/>
    </source>
</evidence>
<evidence type="ECO:0000313" key="6">
    <source>
        <dbReference type="Proteomes" id="UP000243063"/>
    </source>
</evidence>
<dbReference type="Pfam" id="PF05130">
    <property type="entry name" value="FlgN"/>
    <property type="match status" value="1"/>
</dbReference>
<name>A0A1H2ERT4_9GAMM</name>
<dbReference type="InterPro" id="IPR036679">
    <property type="entry name" value="FlgN-like_sf"/>
</dbReference>
<dbReference type="RefSeq" id="WP_090212261.1">
    <property type="nucleotide sequence ID" value="NZ_LT629780.1"/>
</dbReference>
<organism evidence="5 6">
    <name type="scientific">Geopseudomonas guangdongensis</name>
    <dbReference type="NCBI Taxonomy" id="1245526"/>
    <lineage>
        <taxon>Bacteria</taxon>
        <taxon>Pseudomonadati</taxon>
        <taxon>Pseudomonadota</taxon>
        <taxon>Gammaproteobacteria</taxon>
        <taxon>Pseudomonadales</taxon>
        <taxon>Pseudomonadaceae</taxon>
        <taxon>Geopseudomonas</taxon>
    </lineage>
</organism>
<feature type="region of interest" description="Disordered" evidence="4">
    <location>
        <begin position="130"/>
        <end position="150"/>
    </location>
</feature>
<evidence type="ECO:0000256" key="2">
    <source>
        <dbReference type="ARBA" id="ARBA00007703"/>
    </source>
</evidence>
<keyword evidence="5" id="KW-0282">Flagellum</keyword>
<evidence type="ECO:0000313" key="5">
    <source>
        <dbReference type="EMBL" id="SDT97448.1"/>
    </source>
</evidence>
<dbReference type="Gene3D" id="1.20.58.300">
    <property type="entry name" value="FlgN-like"/>
    <property type="match status" value="1"/>
</dbReference>
<dbReference type="AlphaFoldDB" id="A0A1H2ERT4"/>
<accession>A0A1H2ERT4</accession>
<evidence type="ECO:0000256" key="1">
    <source>
        <dbReference type="ARBA" id="ARBA00002397"/>
    </source>
</evidence>
<reference evidence="6" key="1">
    <citation type="submission" date="2016-10" db="EMBL/GenBank/DDBJ databases">
        <authorList>
            <person name="Varghese N."/>
            <person name="Submissions S."/>
        </authorList>
    </citation>
    <scope>NUCLEOTIDE SEQUENCE [LARGE SCALE GENOMIC DNA]</scope>
    <source>
        <strain evidence="6">CCTCC 2012022</strain>
    </source>
</reference>
<keyword evidence="3" id="KW-1005">Bacterial flagellum biogenesis</keyword>
<sequence>MSLAKHLEIQHRALQDFVDLLEREQRLLAEADVDGQQLLEVADGKRSVLGEIERLETLRTRAQGKLGYPEGRSGAEQAARDAGCLATWQQLHDTAQRAQTLNQLNGEVVRMRLEQNQRILNFLNEAAGKPLYGPNGQSRRHGLGGVSSSA</sequence>